<dbReference type="InterPro" id="IPR051464">
    <property type="entry name" value="Peptidase_M42_aminopept"/>
</dbReference>
<feature type="binding site" evidence="8">
    <location>
        <position position="67"/>
    </location>
    <ligand>
        <name>Zn(2+)</name>
        <dbReference type="ChEBI" id="CHEBI:29105"/>
        <label>1</label>
    </ligand>
</feature>
<evidence type="ECO:0000256" key="3">
    <source>
        <dbReference type="ARBA" id="ARBA00022670"/>
    </source>
</evidence>
<protein>
    <submittedName>
        <fullName evidence="9">M42 family metallopeptidase</fullName>
    </submittedName>
</protein>
<dbReference type="Gene3D" id="2.40.30.40">
    <property type="entry name" value="Peptidase M42, domain 2"/>
    <property type="match status" value="1"/>
</dbReference>
<organism evidence="9 10">
    <name type="scientific">candidate division TA06 bacterium</name>
    <dbReference type="NCBI Taxonomy" id="2250710"/>
    <lineage>
        <taxon>Bacteria</taxon>
        <taxon>Bacteria division TA06</taxon>
    </lineage>
</organism>
<reference evidence="9" key="1">
    <citation type="submission" date="2020-07" db="EMBL/GenBank/DDBJ databases">
        <title>Huge and variable diversity of episymbiotic CPR bacteria and DPANN archaea in groundwater ecosystems.</title>
        <authorList>
            <person name="He C.Y."/>
            <person name="Keren R."/>
            <person name="Whittaker M."/>
            <person name="Farag I.F."/>
            <person name="Doudna J."/>
            <person name="Cate J.H.D."/>
            <person name="Banfield J.F."/>
        </authorList>
    </citation>
    <scope>NUCLEOTIDE SEQUENCE</scope>
    <source>
        <strain evidence="9">NC_groundwater_1520_Pr4_B-0.1um_53_5</strain>
    </source>
</reference>
<keyword evidence="2" id="KW-0031">Aminopeptidase</keyword>
<feature type="active site" description="Proton acceptor" evidence="7">
    <location>
        <position position="205"/>
    </location>
</feature>
<evidence type="ECO:0000256" key="1">
    <source>
        <dbReference type="ARBA" id="ARBA00006272"/>
    </source>
</evidence>
<evidence type="ECO:0000313" key="9">
    <source>
        <dbReference type="EMBL" id="MBI4727823.1"/>
    </source>
</evidence>
<keyword evidence="4 8" id="KW-0479">Metal-binding</keyword>
<dbReference type="PANTHER" id="PTHR32481:SF0">
    <property type="entry name" value="AMINOPEPTIDASE YPDE-RELATED"/>
    <property type="match status" value="1"/>
</dbReference>
<evidence type="ECO:0000313" key="10">
    <source>
        <dbReference type="Proteomes" id="UP000736328"/>
    </source>
</evidence>
<feature type="binding site" evidence="8">
    <location>
        <position position="228"/>
    </location>
    <ligand>
        <name>Zn(2+)</name>
        <dbReference type="ChEBI" id="CHEBI:29105"/>
        <label>1</label>
    </ligand>
</feature>
<feature type="binding site" evidence="8">
    <location>
        <position position="206"/>
    </location>
    <ligand>
        <name>Zn(2+)</name>
        <dbReference type="ChEBI" id="CHEBI:29105"/>
        <label>2</label>
    </ligand>
</feature>
<comment type="similarity">
    <text evidence="1 6">Belongs to the peptidase M42 family.</text>
</comment>
<keyword evidence="5" id="KW-0378">Hydrolase</keyword>
<evidence type="ECO:0000256" key="5">
    <source>
        <dbReference type="ARBA" id="ARBA00022801"/>
    </source>
</evidence>
<dbReference type="GO" id="GO:0004177">
    <property type="term" value="F:aminopeptidase activity"/>
    <property type="evidence" value="ECO:0007669"/>
    <property type="project" value="UniProtKB-UniRule"/>
</dbReference>
<comment type="cofactor">
    <cofactor evidence="8">
        <name>a divalent metal cation</name>
        <dbReference type="ChEBI" id="CHEBI:60240"/>
    </cofactor>
    <text evidence="8">Binds 2 divalent metal cations per subunit.</text>
</comment>
<dbReference type="GO" id="GO:0046872">
    <property type="term" value="F:metal ion binding"/>
    <property type="evidence" value="ECO:0007669"/>
    <property type="project" value="UniProtKB-UniRule"/>
</dbReference>
<evidence type="ECO:0000256" key="7">
    <source>
        <dbReference type="PIRSR" id="PIRSR001123-1"/>
    </source>
</evidence>
<dbReference type="Proteomes" id="UP000736328">
    <property type="component" value="Unassembled WGS sequence"/>
</dbReference>
<evidence type="ECO:0000256" key="8">
    <source>
        <dbReference type="PIRSR" id="PIRSR001123-2"/>
    </source>
</evidence>
<comment type="caution">
    <text evidence="9">The sequence shown here is derived from an EMBL/GenBank/DDBJ whole genome shotgun (WGS) entry which is preliminary data.</text>
</comment>
<dbReference type="PANTHER" id="PTHR32481">
    <property type="entry name" value="AMINOPEPTIDASE"/>
    <property type="match status" value="1"/>
</dbReference>
<evidence type="ECO:0000256" key="4">
    <source>
        <dbReference type="ARBA" id="ARBA00022723"/>
    </source>
</evidence>
<feature type="binding site" evidence="8">
    <location>
        <position position="318"/>
    </location>
    <ligand>
        <name>Zn(2+)</name>
        <dbReference type="ChEBI" id="CHEBI:29105"/>
        <label>2</label>
    </ligand>
</feature>
<dbReference type="PIRSF" id="PIRSF001123">
    <property type="entry name" value="PepA_GA"/>
    <property type="match status" value="1"/>
</dbReference>
<feature type="binding site" evidence="8">
    <location>
        <position position="177"/>
    </location>
    <ligand>
        <name>Zn(2+)</name>
        <dbReference type="ChEBI" id="CHEBI:29105"/>
        <label>2</label>
    </ligand>
</feature>
<dbReference type="InterPro" id="IPR008007">
    <property type="entry name" value="Peptidase_M42"/>
</dbReference>
<evidence type="ECO:0000256" key="2">
    <source>
        <dbReference type="ARBA" id="ARBA00022438"/>
    </source>
</evidence>
<dbReference type="InterPro" id="IPR023367">
    <property type="entry name" value="Peptidase_M42_dom2"/>
</dbReference>
<name>A0A933IG72_UNCT6</name>
<evidence type="ECO:0000256" key="6">
    <source>
        <dbReference type="PIRNR" id="PIRNR001123"/>
    </source>
</evidence>
<keyword evidence="3" id="KW-0645">Protease</keyword>
<dbReference type="EMBL" id="JACQXR010000160">
    <property type="protein sequence ID" value="MBI4727823.1"/>
    <property type="molecule type" value="Genomic_DNA"/>
</dbReference>
<sequence>MIDLKLIEQLTNAWGVSGNENQVRQIIRKRIKKNVDDVRVDAMGNLIAFKRAKSSKLKALKVMIAGHMDEVGLMVTHIDKSGYLKFNKVGGIDDRVLLAKRALIGKDRVPGVIGVRPIHMLARKGEHKKVSSHEDLFIDIGAASLEEAQRWVSLGDYVMFDTSYEDWGGLIKGKAFDDRIGCYMMIELLKKRYSFDLYAAFTTQEEIGLRGGRVAAYRHLPDMAFILEGTPAGDFPQPKVKDVSRAPALGKGPVITIMDRSVFCDKGLIKLLTETAKANRIPVQIKRPGTGGTDAGRIHLTRTGVKTAVLAIPSRYIHSPVCLISKRDVASGLKLMEETFKKLK</sequence>
<dbReference type="Pfam" id="PF05343">
    <property type="entry name" value="Peptidase_M42"/>
    <property type="match status" value="1"/>
</dbReference>
<dbReference type="GO" id="GO:0006508">
    <property type="term" value="P:proteolysis"/>
    <property type="evidence" value="ECO:0007669"/>
    <property type="project" value="UniProtKB-KW"/>
</dbReference>
<dbReference type="SUPFAM" id="SSF53187">
    <property type="entry name" value="Zn-dependent exopeptidases"/>
    <property type="match status" value="1"/>
</dbReference>
<accession>A0A933IG72</accession>
<gene>
    <name evidence="9" type="ORF">HY768_11515</name>
</gene>
<dbReference type="SUPFAM" id="SSF101821">
    <property type="entry name" value="Aminopeptidase/glucanase lid domain"/>
    <property type="match status" value="1"/>
</dbReference>
<dbReference type="CDD" id="cd05656">
    <property type="entry name" value="M42_Frv"/>
    <property type="match status" value="1"/>
</dbReference>
<proteinExistence type="inferred from homology"/>
<feature type="binding site" evidence="8">
    <location>
        <position position="177"/>
    </location>
    <ligand>
        <name>Zn(2+)</name>
        <dbReference type="ChEBI" id="CHEBI:29105"/>
        <label>1</label>
    </ligand>
</feature>
<dbReference type="Gene3D" id="3.40.630.10">
    <property type="entry name" value="Zn peptidases"/>
    <property type="match status" value="1"/>
</dbReference>
<dbReference type="AlphaFoldDB" id="A0A933IG72"/>